<feature type="domain" description="BEACH-type PH" evidence="1">
    <location>
        <begin position="14"/>
        <end position="112"/>
    </location>
</feature>
<name>A0ABQ5E860_9ASTR</name>
<dbReference type="Proteomes" id="UP001151760">
    <property type="component" value="Unassembled WGS sequence"/>
</dbReference>
<dbReference type="PROSITE" id="PS51783">
    <property type="entry name" value="PH_BEACH"/>
    <property type="match status" value="1"/>
</dbReference>
<comment type="caution">
    <text evidence="2">The sequence shown here is derived from an EMBL/GenBank/DDBJ whole genome shotgun (WGS) entry which is preliminary data.</text>
</comment>
<sequence length="459" mass="53570">LIDTQMTCRSSLRKKNEIVRSTALVLMLTLDLHKRPKVSVAQKNFNWQMQELKERQESKLQRYKNSHFFHLMRIHAWLGRKSALEIFMLDRSTLFFDFGTVEARMSAFQAVVHARPPRLNNIYLGTQRSRNMRRIRSPMDRKIRTRPNSYRDASYMRRSSAAATGRRMRHCNIEPMAAGDRIYPNFVSPYNWSGTFETIIGSHTYSPMELSSVGQDSSFVLSHDDQSRTDFAANKRRQSDVQRQCALHGMLLLDLDKFYREVVTHCRSRKEWLRLELDLKCLGKSRLDREEMLATVERLNDKPVTHRLCRQQEATVWCPTAVWETTCYRPTCVLGRLAVTEDIESSNAPPKGVSSLYMDIGDCQWPCEIPKRDFGMGNVLRDILRIGKSVTINALQEEKLCALHGMLLLDLDKFYREVVTHCRSRKEWLSLELDLKCLGKSRLDREEMLATVERLKRQV</sequence>
<dbReference type="InterPro" id="IPR023362">
    <property type="entry name" value="PH-BEACH_dom"/>
</dbReference>
<reference evidence="2" key="1">
    <citation type="journal article" date="2022" name="Int. J. Mol. Sci.">
        <title>Draft Genome of Tanacetum Coccineum: Genomic Comparison of Closely Related Tanacetum-Family Plants.</title>
        <authorList>
            <person name="Yamashiro T."/>
            <person name="Shiraishi A."/>
            <person name="Nakayama K."/>
            <person name="Satake H."/>
        </authorList>
    </citation>
    <scope>NUCLEOTIDE SEQUENCE</scope>
</reference>
<dbReference type="Gene3D" id="2.30.29.30">
    <property type="entry name" value="Pleckstrin-homology domain (PH domain)/Phosphotyrosine-binding domain (PTB)"/>
    <property type="match status" value="1"/>
</dbReference>
<organism evidence="2 3">
    <name type="scientific">Tanacetum coccineum</name>
    <dbReference type="NCBI Taxonomy" id="301880"/>
    <lineage>
        <taxon>Eukaryota</taxon>
        <taxon>Viridiplantae</taxon>
        <taxon>Streptophyta</taxon>
        <taxon>Embryophyta</taxon>
        <taxon>Tracheophyta</taxon>
        <taxon>Spermatophyta</taxon>
        <taxon>Magnoliopsida</taxon>
        <taxon>eudicotyledons</taxon>
        <taxon>Gunneridae</taxon>
        <taxon>Pentapetalae</taxon>
        <taxon>asterids</taxon>
        <taxon>campanulids</taxon>
        <taxon>Asterales</taxon>
        <taxon>Asteraceae</taxon>
        <taxon>Asteroideae</taxon>
        <taxon>Anthemideae</taxon>
        <taxon>Anthemidinae</taxon>
        <taxon>Tanacetum</taxon>
    </lineage>
</organism>
<dbReference type="Pfam" id="PF14844">
    <property type="entry name" value="PH_BEACH"/>
    <property type="match status" value="1"/>
</dbReference>
<protein>
    <submittedName>
        <fullName evidence="2">BEACH domain-containing protein</fullName>
    </submittedName>
</protein>
<keyword evidence="3" id="KW-1185">Reference proteome</keyword>
<feature type="non-terminal residue" evidence="2">
    <location>
        <position position="1"/>
    </location>
</feature>
<proteinExistence type="predicted"/>
<gene>
    <name evidence="2" type="ORF">Tco_0955788</name>
</gene>
<dbReference type="InterPro" id="IPR011993">
    <property type="entry name" value="PH-like_dom_sf"/>
</dbReference>
<dbReference type="EMBL" id="BQNB010016037">
    <property type="protein sequence ID" value="GJT47073.1"/>
    <property type="molecule type" value="Genomic_DNA"/>
</dbReference>
<dbReference type="SUPFAM" id="SSF50729">
    <property type="entry name" value="PH domain-like"/>
    <property type="match status" value="1"/>
</dbReference>
<evidence type="ECO:0000313" key="2">
    <source>
        <dbReference type="EMBL" id="GJT47073.1"/>
    </source>
</evidence>
<evidence type="ECO:0000259" key="1">
    <source>
        <dbReference type="PROSITE" id="PS51783"/>
    </source>
</evidence>
<accession>A0ABQ5E860</accession>
<evidence type="ECO:0000313" key="3">
    <source>
        <dbReference type="Proteomes" id="UP001151760"/>
    </source>
</evidence>
<reference evidence="2" key="2">
    <citation type="submission" date="2022-01" db="EMBL/GenBank/DDBJ databases">
        <authorList>
            <person name="Yamashiro T."/>
            <person name="Shiraishi A."/>
            <person name="Satake H."/>
            <person name="Nakayama K."/>
        </authorList>
    </citation>
    <scope>NUCLEOTIDE SEQUENCE</scope>
</reference>